<accession>F6FIG2</accession>
<dbReference type="EMBL" id="CP002808">
    <property type="protein sequence ID" value="AEG73010.1"/>
    <property type="molecule type" value="Genomic_DNA"/>
</dbReference>
<name>F6FIG2_MYCHI</name>
<reference key="2">
    <citation type="submission" date="2011-05" db="EMBL/GenBank/DDBJ databases">
        <title>The Genome of Mycoplasma haemofelis Strain Ohio2, a pathogenic hemoplasma of the cat.</title>
        <authorList>
            <person name="Santos A.P."/>
            <person name="Guimaraes A.M.S."/>
            <person name="SanMiguel P.J."/>
            <person name="Martin S.W."/>
            <person name="Messick J.B."/>
        </authorList>
    </citation>
    <scope>NUCLEOTIDE SEQUENCE</scope>
    <source>
        <strain>Ohio2</strain>
    </source>
</reference>
<proteinExistence type="predicted"/>
<sequence length="174" mass="20512">MSFKDLLSELRKKLLQHSRLLISFTCTTVSVTSIIPLINTQHPVKLSDESLREISEVLGIEEEVSKLPISSKDRLLVNEILRFEVTHGCKIHFVKNDREGSHHRVDDDFWVDYSKSHSDIYEKFFEIVGNDEIINECKKLNQDDKLWIRNRYQRWVFSAEDQSNNAFKEWSISK</sequence>
<organism evidence="1 2">
    <name type="scientific">Mycoplasma haemofelis (strain Ohio2)</name>
    <dbReference type="NCBI Taxonomy" id="859194"/>
    <lineage>
        <taxon>Bacteria</taxon>
        <taxon>Bacillati</taxon>
        <taxon>Mycoplasmatota</taxon>
        <taxon>Mollicutes</taxon>
        <taxon>Mycoplasmataceae</taxon>
        <taxon>Mycoplasma</taxon>
    </lineage>
</organism>
<dbReference type="BioCyc" id="MHAE859194:G1GR7-736-MONOMER"/>
<dbReference type="AlphaFoldDB" id="F6FIG2"/>
<dbReference type="HOGENOM" id="CLU_1530878_0_0_14"/>
<dbReference type="Proteomes" id="UP000007952">
    <property type="component" value="Chromosome"/>
</dbReference>
<dbReference type="KEGG" id="mhf:MHF_0740"/>
<evidence type="ECO:0000313" key="2">
    <source>
        <dbReference type="Proteomes" id="UP000007952"/>
    </source>
</evidence>
<gene>
    <name evidence="1" type="ordered locus">MHF_0740</name>
</gene>
<reference evidence="1 2" key="1">
    <citation type="journal article" date="2011" name="J. Bacteriol.">
        <title>Complete genome sequences of two hemotropic Mycoplasmas, Mycoplasma haemofelis strain Ohio2 and Mycoplasma suis strain Illinois.</title>
        <authorList>
            <person name="Messick J.B."/>
            <person name="Santos A.P."/>
            <person name="Guimaraes A.M."/>
        </authorList>
    </citation>
    <scope>NUCLEOTIDE SEQUENCE [LARGE SCALE GENOMIC DNA]</scope>
    <source>
        <strain evidence="1 2">Ohio2</strain>
    </source>
</reference>
<evidence type="ECO:0000313" key="1">
    <source>
        <dbReference type="EMBL" id="AEG73010.1"/>
    </source>
</evidence>
<protein>
    <submittedName>
        <fullName evidence="1">Uncharacterized protein</fullName>
    </submittedName>
</protein>
<dbReference type="STRING" id="859194.MHF_0740"/>